<accession>A0A1A6FZW9</accession>
<gene>
    <name evidence="4" type="ORF">A6R68_09765</name>
</gene>
<dbReference type="OrthoDB" id="2113965at2759"/>
<comment type="similarity">
    <text evidence="1">Belongs to the CWF19 family.</text>
</comment>
<dbReference type="PANTHER" id="PTHR12072:SF5">
    <property type="entry name" value="CWF19-LIKE PROTEIN 2"/>
    <property type="match status" value="1"/>
</dbReference>
<dbReference type="PANTHER" id="PTHR12072">
    <property type="entry name" value="CWF19, CELL CYCLE CONTROL PROTEIN"/>
    <property type="match status" value="1"/>
</dbReference>
<proteinExistence type="inferred from homology"/>
<evidence type="ECO:0008006" key="6">
    <source>
        <dbReference type="Google" id="ProtNLM"/>
    </source>
</evidence>
<evidence type="ECO:0000313" key="4">
    <source>
        <dbReference type="EMBL" id="OBS59110.1"/>
    </source>
</evidence>
<protein>
    <recommendedName>
        <fullName evidence="6">CWF19-like protein 2</fullName>
    </recommendedName>
</protein>
<dbReference type="Proteomes" id="UP000092124">
    <property type="component" value="Unassembled WGS sequence"/>
</dbReference>
<evidence type="ECO:0000256" key="1">
    <source>
        <dbReference type="ARBA" id="ARBA00006795"/>
    </source>
</evidence>
<dbReference type="InterPro" id="IPR040194">
    <property type="entry name" value="Cwf19-like"/>
</dbReference>
<feature type="compositionally biased region" description="Low complexity" evidence="3">
    <location>
        <begin position="101"/>
        <end position="111"/>
    </location>
</feature>
<feature type="coiled-coil region" evidence="2">
    <location>
        <begin position="166"/>
        <end position="193"/>
    </location>
</feature>
<name>A0A1A6FZW9_NEOLE</name>
<sequence length="495" mass="56780">MAAFGGRFESARNIEERKEQIRISRAEVLHQAKGNFEKEQRLKELKQLRGEDTWMLPDVNERIEQFSQEHSVKKKKKKDKHSKKVKKKKKKKSKKQKCEKQSASTDSSSSSEEWVEAVPSQTPVKEKTWKVKDKRPEKECDSHVMQRDEWMTVDFMSVKTVSSSSLKAEKETLRKIEQEKAKALEQSKLQERELNPYWKDGGTGVPSENCIPAVTKGVEDGGLSWLRKSYQRMKEQAQKENRNFEDIVAEKYGSMEIFQSKLKDAEKIACKREDYGRERWRKPAYSDRAQCSQTSGTSDLVKCKKHSEDRHLAKEVASNSSSDIGKRSRSLETCRRESALNQRQESSGNLKPKFLRPSDEDKLSFHSKRRNVEPSTSSTLVAEASLQCDFQNPTENSEENLTSWILSGGREGNQRHSDQKPLATLSWSADQHSPGDRREQMQAESLRGDLPRRGHLQDTKSTFAGPEAESTYILNIDEKNKLGAKIIKAEMMGDM</sequence>
<dbReference type="STRING" id="56216.A0A1A6FZW9"/>
<dbReference type="EMBL" id="LZPO01108684">
    <property type="protein sequence ID" value="OBS59110.1"/>
    <property type="molecule type" value="Genomic_DNA"/>
</dbReference>
<evidence type="ECO:0000313" key="5">
    <source>
        <dbReference type="Proteomes" id="UP000092124"/>
    </source>
</evidence>
<evidence type="ECO:0000256" key="3">
    <source>
        <dbReference type="SAM" id="MobiDB-lite"/>
    </source>
</evidence>
<dbReference type="AlphaFoldDB" id="A0A1A6FZW9"/>
<feature type="compositionally biased region" description="Basic and acidic residues" evidence="3">
    <location>
        <begin position="324"/>
        <end position="338"/>
    </location>
</feature>
<feature type="region of interest" description="Disordered" evidence="3">
    <location>
        <begin position="311"/>
        <end position="379"/>
    </location>
</feature>
<reference evidence="4 5" key="1">
    <citation type="submission" date="2016-06" db="EMBL/GenBank/DDBJ databases">
        <title>The Draft Genome Sequence and Annotation of the Desert Woodrat Neotoma lepida.</title>
        <authorList>
            <person name="Campbell M."/>
            <person name="Oakeson K.F."/>
            <person name="Yandell M."/>
            <person name="Halpert J.R."/>
            <person name="Dearing D."/>
        </authorList>
    </citation>
    <scope>NUCLEOTIDE SEQUENCE [LARGE SCALE GENOMIC DNA]</scope>
    <source>
        <strain evidence="4">417</strain>
        <tissue evidence="4">Liver</tissue>
    </source>
</reference>
<dbReference type="GO" id="GO:0071014">
    <property type="term" value="C:post-mRNA release spliceosomal complex"/>
    <property type="evidence" value="ECO:0007669"/>
    <property type="project" value="TreeGrafter"/>
</dbReference>
<feature type="compositionally biased region" description="Polar residues" evidence="3">
    <location>
        <begin position="339"/>
        <end position="349"/>
    </location>
</feature>
<feature type="compositionally biased region" description="Basic and acidic residues" evidence="3">
    <location>
        <begin position="124"/>
        <end position="143"/>
    </location>
</feature>
<feature type="compositionally biased region" description="Basic residues" evidence="3">
    <location>
        <begin position="72"/>
        <end position="97"/>
    </location>
</feature>
<evidence type="ECO:0000256" key="2">
    <source>
        <dbReference type="SAM" id="Coils"/>
    </source>
</evidence>
<feature type="region of interest" description="Disordered" evidence="3">
    <location>
        <begin position="65"/>
        <end position="143"/>
    </location>
</feature>
<keyword evidence="5" id="KW-1185">Reference proteome</keyword>
<keyword evidence="2" id="KW-0175">Coiled coil</keyword>
<dbReference type="GO" id="GO:0000398">
    <property type="term" value="P:mRNA splicing, via spliceosome"/>
    <property type="evidence" value="ECO:0007669"/>
    <property type="project" value="TreeGrafter"/>
</dbReference>
<feature type="non-terminal residue" evidence="4">
    <location>
        <position position="495"/>
    </location>
</feature>
<organism evidence="4 5">
    <name type="scientific">Neotoma lepida</name>
    <name type="common">Desert woodrat</name>
    <dbReference type="NCBI Taxonomy" id="56216"/>
    <lineage>
        <taxon>Eukaryota</taxon>
        <taxon>Metazoa</taxon>
        <taxon>Chordata</taxon>
        <taxon>Craniata</taxon>
        <taxon>Vertebrata</taxon>
        <taxon>Euteleostomi</taxon>
        <taxon>Mammalia</taxon>
        <taxon>Eutheria</taxon>
        <taxon>Euarchontoglires</taxon>
        <taxon>Glires</taxon>
        <taxon>Rodentia</taxon>
        <taxon>Myomorpha</taxon>
        <taxon>Muroidea</taxon>
        <taxon>Cricetidae</taxon>
        <taxon>Neotominae</taxon>
        <taxon>Neotoma</taxon>
    </lineage>
</organism>
<comment type="caution">
    <text evidence="4">The sequence shown here is derived from an EMBL/GenBank/DDBJ whole genome shotgun (WGS) entry which is preliminary data.</text>
</comment>